<keyword evidence="3" id="KW-0288">FMN</keyword>
<reference evidence="5 6" key="1">
    <citation type="journal article" date="2012" name="Eukaryot. Cell">
        <title>Draft genome sequence of Wickerhamomyces ciferrii NRRL Y-1031 F-60-10.</title>
        <authorList>
            <person name="Schneider J."/>
            <person name="Andrea H."/>
            <person name="Blom J."/>
            <person name="Jaenicke S."/>
            <person name="Ruckert C."/>
            <person name="Schorsch C."/>
            <person name="Szczepanowski R."/>
            <person name="Farwick M."/>
            <person name="Goesmann A."/>
            <person name="Puhler A."/>
            <person name="Schaffer S."/>
            <person name="Tauch A."/>
            <person name="Kohler T."/>
            <person name="Brinkrolf K."/>
        </authorList>
    </citation>
    <scope>NUCLEOTIDE SEQUENCE [LARGE SCALE GENOMIC DNA]</scope>
    <source>
        <strain evidence="6">ATCC 14091 / BCRC 22168 / CBS 111 / JCM 3599 / NBRC 0793 / NRRL Y-1031 F-60-10</strain>
    </source>
</reference>
<dbReference type="FunFam" id="3.20.20.70:FF:000138">
    <property type="entry name" value="NADPH dehydrogenase 1"/>
    <property type="match status" value="1"/>
</dbReference>
<comment type="cofactor">
    <cofactor evidence="1">
        <name>FMN</name>
        <dbReference type="ChEBI" id="CHEBI:58210"/>
    </cofactor>
</comment>
<evidence type="ECO:0000259" key="4">
    <source>
        <dbReference type="Pfam" id="PF00724"/>
    </source>
</evidence>
<dbReference type="GO" id="GO:0006915">
    <property type="term" value="P:apoptotic process"/>
    <property type="evidence" value="ECO:0007669"/>
    <property type="project" value="UniProtKB-ARBA"/>
</dbReference>
<dbReference type="GO" id="GO:0010181">
    <property type="term" value="F:FMN binding"/>
    <property type="evidence" value="ECO:0007669"/>
    <property type="project" value="InterPro"/>
</dbReference>
<dbReference type="AlphaFoldDB" id="K0K9A1"/>
<dbReference type="STRING" id="1206466.K0K9A1"/>
<evidence type="ECO:0000256" key="3">
    <source>
        <dbReference type="ARBA" id="ARBA00022643"/>
    </source>
</evidence>
<dbReference type="GO" id="GO:0003959">
    <property type="term" value="F:NADPH dehydrogenase activity"/>
    <property type="evidence" value="ECO:0007669"/>
    <property type="project" value="UniProtKB-EC"/>
</dbReference>
<name>K0K9A1_WICCF</name>
<dbReference type="InParanoid" id="K0K9A1"/>
<keyword evidence="6" id="KW-1185">Reference proteome</keyword>
<evidence type="ECO:0000313" key="5">
    <source>
        <dbReference type="EMBL" id="CCH41485.1"/>
    </source>
</evidence>
<dbReference type="Proteomes" id="UP000009328">
    <property type="component" value="Unassembled WGS sequence"/>
</dbReference>
<comment type="similarity">
    <text evidence="2">Belongs to the NADH:flavin oxidoreductase/NADH oxidase family.</text>
</comment>
<dbReference type="InterPro" id="IPR045247">
    <property type="entry name" value="Oye-like"/>
</dbReference>
<evidence type="ECO:0000256" key="1">
    <source>
        <dbReference type="ARBA" id="ARBA00001917"/>
    </source>
</evidence>
<proteinExistence type="inferred from homology"/>
<accession>K0K9A1</accession>
<keyword evidence="3" id="KW-0285">Flavoprotein</keyword>
<dbReference type="InterPro" id="IPR001155">
    <property type="entry name" value="OxRdtase_FMN_N"/>
</dbReference>
<dbReference type="PANTHER" id="PTHR22893:SF91">
    <property type="entry name" value="NADPH DEHYDROGENASE 2-RELATED"/>
    <property type="match status" value="1"/>
</dbReference>
<sequence>MVTAYNLKESNLFKPIKVGDVTLKNRVALAPLTRGRNSDDHIPFDYVKDYYDQRSRREGTLIISEAVLVSFKSSGQYQPPGIYNEKQAQKWKGVIEAIHKNKSFFFLQIWALGLYADPALTKSLGLKYLAPSSNVYIKKEDEEAAIAAGNPSYGLTTQEVEEYIQDFVNAAKKSIELGADGVELHAANGYLPFQFLYDNLNKRTDRYGGSIEKKANFILDIVDGVGKAVGYSKIGVRLSPFFRTLEDVDFFEDQTIATYSYLIGELESRRKQGKKIAFIHLVEPRADLVTKNLHITNDFVYQIFKGVIVRADGYTSDFDKLRKHVQADERTVIAFGRHFISNPDLADRLENDWPLTPYDRSSFYVGGEKGYLDYPFYEQK</sequence>
<keyword evidence="5" id="KW-0560">Oxidoreductase</keyword>
<dbReference type="CDD" id="cd02933">
    <property type="entry name" value="OYE_like_FMN"/>
    <property type="match status" value="1"/>
</dbReference>
<dbReference type="eggNOG" id="KOG0134">
    <property type="taxonomic scope" value="Eukaryota"/>
</dbReference>
<dbReference type="InterPro" id="IPR013785">
    <property type="entry name" value="Aldolase_TIM"/>
</dbReference>
<comment type="caution">
    <text evidence="5">The sequence shown here is derived from an EMBL/GenBank/DDBJ whole genome shotgun (WGS) entry which is preliminary data.</text>
</comment>
<feature type="domain" description="NADH:flavin oxidoreductase/NADH oxidase N-terminal" evidence="4">
    <location>
        <begin position="11"/>
        <end position="353"/>
    </location>
</feature>
<dbReference type="SUPFAM" id="SSF51395">
    <property type="entry name" value="FMN-linked oxidoreductases"/>
    <property type="match status" value="1"/>
</dbReference>
<evidence type="ECO:0000256" key="2">
    <source>
        <dbReference type="ARBA" id="ARBA00005979"/>
    </source>
</evidence>
<gene>
    <name evidence="5" type="ORF">BN7_1026</name>
</gene>
<dbReference type="EMBL" id="CAIF01000020">
    <property type="protein sequence ID" value="CCH41485.1"/>
    <property type="molecule type" value="Genomic_DNA"/>
</dbReference>
<organism evidence="5 6">
    <name type="scientific">Wickerhamomyces ciferrii (strain ATCC 14091 / BCRC 22168 / CBS 111 / JCM 3599 / NBRC 0793 / NRRL Y-1031 F-60-10)</name>
    <name type="common">Yeast</name>
    <name type="synonym">Pichia ciferrii</name>
    <dbReference type="NCBI Taxonomy" id="1206466"/>
    <lineage>
        <taxon>Eukaryota</taxon>
        <taxon>Fungi</taxon>
        <taxon>Dikarya</taxon>
        <taxon>Ascomycota</taxon>
        <taxon>Saccharomycotina</taxon>
        <taxon>Saccharomycetes</taxon>
        <taxon>Phaffomycetales</taxon>
        <taxon>Wickerhamomycetaceae</taxon>
        <taxon>Wickerhamomyces</taxon>
    </lineage>
</organism>
<protein>
    <submittedName>
        <fullName evidence="5">NADPH dehydrogenase 2</fullName>
        <ecNumber evidence="5">1.6.99.1</ecNumber>
    </submittedName>
</protein>
<dbReference type="EC" id="1.6.99.1" evidence="5"/>
<evidence type="ECO:0000313" key="6">
    <source>
        <dbReference type="Proteomes" id="UP000009328"/>
    </source>
</evidence>
<dbReference type="HOGENOM" id="CLU_012153_0_0_1"/>
<dbReference type="PANTHER" id="PTHR22893">
    <property type="entry name" value="NADH OXIDOREDUCTASE-RELATED"/>
    <property type="match status" value="1"/>
</dbReference>
<dbReference type="Gene3D" id="3.20.20.70">
    <property type="entry name" value="Aldolase class I"/>
    <property type="match status" value="1"/>
</dbReference>
<dbReference type="Pfam" id="PF00724">
    <property type="entry name" value="Oxidored_FMN"/>
    <property type="match status" value="1"/>
</dbReference>